<organism evidence="2 3">
    <name type="scientific">Cinchona calisaya</name>
    <dbReference type="NCBI Taxonomy" id="153742"/>
    <lineage>
        <taxon>Eukaryota</taxon>
        <taxon>Viridiplantae</taxon>
        <taxon>Streptophyta</taxon>
        <taxon>Embryophyta</taxon>
        <taxon>Tracheophyta</taxon>
        <taxon>Spermatophyta</taxon>
        <taxon>Magnoliopsida</taxon>
        <taxon>eudicotyledons</taxon>
        <taxon>Gunneridae</taxon>
        <taxon>Pentapetalae</taxon>
        <taxon>asterids</taxon>
        <taxon>lamiids</taxon>
        <taxon>Gentianales</taxon>
        <taxon>Rubiaceae</taxon>
        <taxon>Cinchonoideae</taxon>
        <taxon>Cinchoneae</taxon>
        <taxon>Cinchona</taxon>
    </lineage>
</organism>
<gene>
    <name evidence="2" type="ORF">ACH5RR_019439</name>
</gene>
<dbReference type="Proteomes" id="UP001630127">
    <property type="component" value="Unassembled WGS sequence"/>
</dbReference>
<evidence type="ECO:0000256" key="1">
    <source>
        <dbReference type="SAM" id="MobiDB-lite"/>
    </source>
</evidence>
<reference evidence="2 3" key="1">
    <citation type="submission" date="2024-11" db="EMBL/GenBank/DDBJ databases">
        <title>A near-complete genome assembly of Cinchona calisaya.</title>
        <authorList>
            <person name="Lian D.C."/>
            <person name="Zhao X.W."/>
            <person name="Wei L."/>
        </authorList>
    </citation>
    <scope>NUCLEOTIDE SEQUENCE [LARGE SCALE GENOMIC DNA]</scope>
    <source>
        <tissue evidence="2">Nenye</tissue>
    </source>
</reference>
<sequence>MVVPPKSREEGNFNLNRHTNGSAVVVSLLSPEAEVSRGNEHLPILCKYQFSILHQSVEHEIRGGPQNDDDWCKPKRSKEWPSLSTKPLTHTYSGVDA</sequence>
<comment type="caution">
    <text evidence="2">The sequence shown here is derived from an EMBL/GenBank/DDBJ whole genome shotgun (WGS) entry which is preliminary data.</text>
</comment>
<accession>A0ABD2ZSG4</accession>
<feature type="compositionally biased region" description="Basic and acidic residues" evidence="1">
    <location>
        <begin position="70"/>
        <end position="79"/>
    </location>
</feature>
<dbReference type="AlphaFoldDB" id="A0ABD2ZSG4"/>
<keyword evidence="3" id="KW-1185">Reference proteome</keyword>
<protein>
    <submittedName>
        <fullName evidence="2">Uncharacterized protein</fullName>
    </submittedName>
</protein>
<proteinExistence type="predicted"/>
<evidence type="ECO:0000313" key="3">
    <source>
        <dbReference type="Proteomes" id="UP001630127"/>
    </source>
</evidence>
<feature type="region of interest" description="Disordered" evidence="1">
    <location>
        <begin position="61"/>
        <end position="97"/>
    </location>
</feature>
<name>A0ABD2ZSG4_9GENT</name>
<feature type="compositionally biased region" description="Polar residues" evidence="1">
    <location>
        <begin position="82"/>
        <end position="97"/>
    </location>
</feature>
<evidence type="ECO:0000313" key="2">
    <source>
        <dbReference type="EMBL" id="KAL3521290.1"/>
    </source>
</evidence>
<dbReference type="EMBL" id="JBJUIK010000008">
    <property type="protein sequence ID" value="KAL3521290.1"/>
    <property type="molecule type" value="Genomic_DNA"/>
</dbReference>